<dbReference type="PANTHER" id="PTHR45867:SF3">
    <property type="entry name" value="ACID PHOSPHATASE TYPE 7"/>
    <property type="match status" value="1"/>
</dbReference>
<feature type="region of interest" description="Disordered" evidence="1">
    <location>
        <begin position="299"/>
        <end position="330"/>
    </location>
</feature>
<feature type="compositionally biased region" description="Polar residues" evidence="1">
    <location>
        <begin position="910"/>
        <end position="922"/>
    </location>
</feature>
<feature type="compositionally biased region" description="Gly residues" evidence="1">
    <location>
        <begin position="748"/>
        <end position="770"/>
    </location>
</feature>
<keyword evidence="2" id="KW-0472">Membrane</keyword>
<feature type="transmembrane region" description="Helical" evidence="2">
    <location>
        <begin position="333"/>
        <end position="358"/>
    </location>
</feature>
<evidence type="ECO:0000256" key="1">
    <source>
        <dbReference type="SAM" id="MobiDB-lite"/>
    </source>
</evidence>
<dbReference type="Pfam" id="PF00149">
    <property type="entry name" value="Metallophos"/>
    <property type="match status" value="1"/>
</dbReference>
<comment type="caution">
    <text evidence="4">The sequence shown here is derived from an EMBL/GenBank/DDBJ whole genome shotgun (WGS) entry which is preliminary data.</text>
</comment>
<accession>A0AAE0FQQ6</accession>
<feature type="region of interest" description="Disordered" evidence="1">
    <location>
        <begin position="744"/>
        <end position="936"/>
    </location>
</feature>
<reference evidence="4 5" key="1">
    <citation type="journal article" date="2015" name="Genome Biol. Evol.">
        <title>Comparative Genomics of a Bacterivorous Green Alga Reveals Evolutionary Causalities and Consequences of Phago-Mixotrophic Mode of Nutrition.</title>
        <authorList>
            <person name="Burns J.A."/>
            <person name="Paasch A."/>
            <person name="Narechania A."/>
            <person name="Kim E."/>
        </authorList>
    </citation>
    <scope>NUCLEOTIDE SEQUENCE [LARGE SCALE GENOMIC DNA]</scope>
    <source>
        <strain evidence="4 5">PLY_AMNH</strain>
    </source>
</reference>
<gene>
    <name evidence="4" type="ORF">CYMTET_27105</name>
</gene>
<feature type="region of interest" description="Disordered" evidence="1">
    <location>
        <begin position="368"/>
        <end position="486"/>
    </location>
</feature>
<feature type="domain" description="Calcineurin-like phosphoesterase" evidence="3">
    <location>
        <begin position="30"/>
        <end position="124"/>
    </location>
</feature>
<protein>
    <recommendedName>
        <fullName evidence="3">Calcineurin-like phosphoesterase domain-containing protein</fullName>
    </recommendedName>
</protein>
<dbReference type="InterPro" id="IPR004843">
    <property type="entry name" value="Calcineurin-like_PHP"/>
</dbReference>
<dbReference type="Gene3D" id="3.60.21.10">
    <property type="match status" value="1"/>
</dbReference>
<evidence type="ECO:0000256" key="2">
    <source>
        <dbReference type="SAM" id="Phobius"/>
    </source>
</evidence>
<dbReference type="PANTHER" id="PTHR45867">
    <property type="entry name" value="PURPLE ACID PHOSPHATASE"/>
    <property type="match status" value="1"/>
</dbReference>
<feature type="compositionally biased region" description="Low complexity" evidence="1">
    <location>
        <begin position="321"/>
        <end position="330"/>
    </location>
</feature>
<dbReference type="Proteomes" id="UP001190700">
    <property type="component" value="Unassembled WGS sequence"/>
</dbReference>
<sequence>GQVRSVEGCWGGRAQGENGGFSSSTDRYYSFEVGQTHVVCLDTEDTITQLKYSEMQRWLETDLQIAKQNENIHFLIAFWHRPPHSKGTHDSDTEEEMVIMRQYLTPTLEEYGVDLVISGHSHVYERTNLIDGHYMDSSTFDRTTMQFDAASREWNPCGGEGVLHRSAYVKESLRLEGRQGTVYVVAGTGGRNERTNKGMDHPAMNVSLVTFGSVIISVEGNRLESKYIDNEGTVVDHFAICKGGDEMCQFEIDPLCLTYFPPPPPIPPPAPLFPLPLHRFCRWSLPAAPWNPPAPPLIISPASVAPPPEGTAVEDDESAEDGASSSNDDGTGMILALVGAVGGVAGCGGAGIAMFLYFRKSRAATRSHDVTSHDPAGADGVEGSPVPLLSGMGKEERRGMGKEERHDSPPSPMPDRDMHEGVNENQPPSPSEGATPLLGNDSSGETADRSDGKKAGRTSLVPGFLKFQSAQEMPKSDKEAKALREAKRAQAEAAAAAAATPVPAVPMQAFNVSTEGLNSEDAVRAFSVPSTPQDSDEDGLRRPRPRYQPPGAGGRSYGGNLPKAMSTGNTLRGSGSLAADWDFLDQEPEIANFVSINRDVEAWGSALLEEQQRGSRGQLSTVDSVPDSYDEIEDLVGGLHTPQEREVADMEKGIHSEDEAARQRREGLLVIQGPTAAQNGGTGSSDRVQITKVEYHPGDTSLANAPTLRANPTAGLPAAGPLDTPEGPIHLPNIHSGSNGVGARSAGFGIGHSGVGDPVGRGSPRGGGSPGALKIPKIKSEPLPRGTPGGTGWASGSGADSKQKGSGPTLVKVAEARSDDTSPPQQERGKVMVNRVGGGIPREPRTLEGGTPRDQANLAAAVRGTSPATASMHIPREPTSLAEPTVKASSKAVHHGVSGWQERQLEGASQEDQFAQMPTVSASPERARAQPVLDSDSQLVEDELKWAMKISGEQSWDFRDELKPQPSSMAQDLPVDGLLDDDVDDIQDFYEGELFEENNAKVAAIYAKGRNRQWAKAVRELSLGDKDQYFEAAKDSEKLSKIVVVLKNEFSSAGLDLASFEFDDLAKEVIPKMNELLYDLILTTRLEKIEAAIKFQKAGGTTSVPSLSATVIGREGEGKTYHGWKKCPCDGKSATGGTAAYCMPADGEGSDETMHTLALCHIFQVRAMEEKVGMHLSHVSLLDNVDVPYHYHVPTEEFPGGIELVPVRHYVPSMTIEPLISAVACSFEPVTESFVEQLTRGTMLLTTTLTGGPGTLGRRILKWWCLSLDRGGSCLVALPPAVLRHLHRTHHRLRSMSRAEEVEQPALNGDHGSERGGLYIDDHYGMDPTAPLHRAGSSNIADILTQPLPPRAIFYGHPSYYGLELQSETFDSDSSYGSAMDEVD</sequence>
<keyword evidence="2" id="KW-0812">Transmembrane</keyword>
<organism evidence="4 5">
    <name type="scientific">Cymbomonas tetramitiformis</name>
    <dbReference type="NCBI Taxonomy" id="36881"/>
    <lineage>
        <taxon>Eukaryota</taxon>
        <taxon>Viridiplantae</taxon>
        <taxon>Chlorophyta</taxon>
        <taxon>Pyramimonadophyceae</taxon>
        <taxon>Pyramimonadales</taxon>
        <taxon>Pyramimonadaceae</taxon>
        <taxon>Cymbomonas</taxon>
    </lineage>
</organism>
<feature type="non-terminal residue" evidence="4">
    <location>
        <position position="1"/>
    </location>
</feature>
<evidence type="ECO:0000259" key="3">
    <source>
        <dbReference type="Pfam" id="PF00149"/>
    </source>
</evidence>
<evidence type="ECO:0000313" key="4">
    <source>
        <dbReference type="EMBL" id="KAK3264129.1"/>
    </source>
</evidence>
<feature type="compositionally biased region" description="Basic and acidic residues" evidence="1">
    <location>
        <begin position="393"/>
        <end position="422"/>
    </location>
</feature>
<keyword evidence="5" id="KW-1185">Reference proteome</keyword>
<name>A0AAE0FQQ6_9CHLO</name>
<evidence type="ECO:0000313" key="5">
    <source>
        <dbReference type="Proteomes" id="UP001190700"/>
    </source>
</evidence>
<dbReference type="EMBL" id="LGRX02014773">
    <property type="protein sequence ID" value="KAK3264129.1"/>
    <property type="molecule type" value="Genomic_DNA"/>
</dbReference>
<feature type="compositionally biased region" description="Basic and acidic residues" evidence="1">
    <location>
        <begin position="474"/>
        <end position="486"/>
    </location>
</feature>
<dbReference type="InterPro" id="IPR029052">
    <property type="entry name" value="Metallo-depent_PP-like"/>
</dbReference>
<proteinExistence type="predicted"/>
<feature type="region of interest" description="Disordered" evidence="1">
    <location>
        <begin position="524"/>
        <end position="569"/>
    </location>
</feature>
<dbReference type="SUPFAM" id="SSF56300">
    <property type="entry name" value="Metallo-dependent phosphatases"/>
    <property type="match status" value="1"/>
</dbReference>
<dbReference type="GO" id="GO:0016787">
    <property type="term" value="F:hydrolase activity"/>
    <property type="evidence" value="ECO:0007669"/>
    <property type="project" value="InterPro"/>
</dbReference>
<feature type="compositionally biased region" description="Pro residues" evidence="1">
    <location>
        <begin position="299"/>
        <end position="309"/>
    </location>
</feature>
<keyword evidence="2" id="KW-1133">Transmembrane helix</keyword>